<dbReference type="EMBL" id="CP036268">
    <property type="protein sequence ID" value="QDT37910.1"/>
    <property type="molecule type" value="Genomic_DNA"/>
</dbReference>
<feature type="transmembrane region" description="Helical" evidence="7">
    <location>
        <begin position="487"/>
        <end position="516"/>
    </location>
</feature>
<gene>
    <name evidence="9" type="ORF">Pan189_22930</name>
</gene>
<dbReference type="Pfam" id="PF13567">
    <property type="entry name" value="DUF4131"/>
    <property type="match status" value="1"/>
</dbReference>
<dbReference type="InterPro" id="IPR035681">
    <property type="entry name" value="ComA-like_MBL"/>
</dbReference>
<keyword evidence="2" id="KW-1003">Cell membrane</keyword>
<comment type="subcellular location">
    <subcellularLocation>
        <location evidence="1">Cell membrane</location>
        <topology evidence="1">Multi-pass membrane protein</topology>
    </subcellularLocation>
</comment>
<feature type="transmembrane region" description="Helical" evidence="7">
    <location>
        <begin position="459"/>
        <end position="481"/>
    </location>
</feature>
<dbReference type="InterPro" id="IPR025405">
    <property type="entry name" value="DUF4131"/>
</dbReference>
<keyword evidence="10" id="KW-1185">Reference proteome</keyword>
<dbReference type="Pfam" id="PF00753">
    <property type="entry name" value="Lactamase_B"/>
    <property type="match status" value="1"/>
</dbReference>
<evidence type="ECO:0000256" key="4">
    <source>
        <dbReference type="ARBA" id="ARBA00022989"/>
    </source>
</evidence>
<feature type="transmembrane region" description="Helical" evidence="7">
    <location>
        <begin position="429"/>
        <end position="447"/>
    </location>
</feature>
<dbReference type="InterPro" id="IPR001279">
    <property type="entry name" value="Metallo-B-lactamas"/>
</dbReference>
<evidence type="ECO:0000256" key="5">
    <source>
        <dbReference type="ARBA" id="ARBA00023136"/>
    </source>
</evidence>
<dbReference type="NCBIfam" id="TIGR00360">
    <property type="entry name" value="ComEC_N-term"/>
    <property type="match status" value="1"/>
</dbReference>
<dbReference type="OrthoDB" id="9761531at2"/>
<feature type="transmembrane region" description="Helical" evidence="7">
    <location>
        <begin position="582"/>
        <end position="602"/>
    </location>
</feature>
<dbReference type="Gene3D" id="3.60.15.10">
    <property type="entry name" value="Ribonuclease Z/Hydroxyacylglutathione hydrolase-like"/>
    <property type="match status" value="1"/>
</dbReference>
<feature type="transmembrane region" description="Helical" evidence="7">
    <location>
        <begin position="328"/>
        <end position="350"/>
    </location>
</feature>
<accession>A0A517R204</accession>
<dbReference type="CDD" id="cd07731">
    <property type="entry name" value="ComA-like_MBL-fold"/>
    <property type="match status" value="1"/>
</dbReference>
<feature type="transmembrane region" description="Helical" evidence="7">
    <location>
        <begin position="112"/>
        <end position="130"/>
    </location>
</feature>
<evidence type="ECO:0000256" key="7">
    <source>
        <dbReference type="SAM" id="Phobius"/>
    </source>
</evidence>
<dbReference type="SUPFAM" id="SSF56281">
    <property type="entry name" value="Metallo-hydrolase/oxidoreductase"/>
    <property type="match status" value="1"/>
</dbReference>
<dbReference type="Pfam" id="PF03772">
    <property type="entry name" value="Competence"/>
    <property type="match status" value="1"/>
</dbReference>
<evidence type="ECO:0000313" key="10">
    <source>
        <dbReference type="Proteomes" id="UP000317318"/>
    </source>
</evidence>
<dbReference type="KEGG" id="svp:Pan189_22930"/>
<name>A0A517R204_9PLAN</name>
<feature type="transmembrane region" description="Helical" evidence="7">
    <location>
        <begin position="555"/>
        <end position="573"/>
    </location>
</feature>
<evidence type="ECO:0000256" key="3">
    <source>
        <dbReference type="ARBA" id="ARBA00022692"/>
    </source>
</evidence>
<feature type="domain" description="Metallo-beta-lactamase" evidence="8">
    <location>
        <begin position="615"/>
        <end position="797"/>
    </location>
</feature>
<evidence type="ECO:0000256" key="2">
    <source>
        <dbReference type="ARBA" id="ARBA00022475"/>
    </source>
</evidence>
<organism evidence="9 10">
    <name type="scientific">Stratiformator vulcanicus</name>
    <dbReference type="NCBI Taxonomy" id="2527980"/>
    <lineage>
        <taxon>Bacteria</taxon>
        <taxon>Pseudomonadati</taxon>
        <taxon>Planctomycetota</taxon>
        <taxon>Planctomycetia</taxon>
        <taxon>Planctomycetales</taxon>
        <taxon>Planctomycetaceae</taxon>
        <taxon>Stratiformator</taxon>
    </lineage>
</organism>
<keyword evidence="5 7" id="KW-0472">Membrane</keyword>
<dbReference type="InterPro" id="IPR036866">
    <property type="entry name" value="RibonucZ/Hydroxyglut_hydro"/>
</dbReference>
<feature type="transmembrane region" description="Helical" evidence="7">
    <location>
        <begin position="357"/>
        <end position="374"/>
    </location>
</feature>
<evidence type="ECO:0000259" key="8">
    <source>
        <dbReference type="SMART" id="SM00849"/>
    </source>
</evidence>
<evidence type="ECO:0000256" key="6">
    <source>
        <dbReference type="SAM" id="MobiDB-lite"/>
    </source>
</evidence>
<dbReference type="SMART" id="SM00849">
    <property type="entry name" value="Lactamase_B"/>
    <property type="match status" value="1"/>
</dbReference>
<dbReference type="PANTHER" id="PTHR30619">
    <property type="entry name" value="DNA INTERNALIZATION/COMPETENCE PROTEIN COMEC/REC2"/>
    <property type="match status" value="1"/>
</dbReference>
<dbReference type="InterPro" id="IPR052159">
    <property type="entry name" value="Competence_DNA_uptake"/>
</dbReference>
<feature type="region of interest" description="Disordered" evidence="6">
    <location>
        <begin position="1"/>
        <end position="20"/>
    </location>
</feature>
<reference evidence="9 10" key="1">
    <citation type="submission" date="2019-02" db="EMBL/GenBank/DDBJ databases">
        <title>Deep-cultivation of Planctomycetes and their phenomic and genomic characterization uncovers novel biology.</title>
        <authorList>
            <person name="Wiegand S."/>
            <person name="Jogler M."/>
            <person name="Boedeker C."/>
            <person name="Pinto D."/>
            <person name="Vollmers J."/>
            <person name="Rivas-Marin E."/>
            <person name="Kohn T."/>
            <person name="Peeters S.H."/>
            <person name="Heuer A."/>
            <person name="Rast P."/>
            <person name="Oberbeckmann S."/>
            <person name="Bunk B."/>
            <person name="Jeske O."/>
            <person name="Meyerdierks A."/>
            <person name="Storesund J.E."/>
            <person name="Kallscheuer N."/>
            <person name="Luecker S."/>
            <person name="Lage O.M."/>
            <person name="Pohl T."/>
            <person name="Merkel B.J."/>
            <person name="Hornburger P."/>
            <person name="Mueller R.-W."/>
            <person name="Bruemmer F."/>
            <person name="Labrenz M."/>
            <person name="Spormann A.M."/>
            <person name="Op den Camp H."/>
            <person name="Overmann J."/>
            <person name="Amann R."/>
            <person name="Jetten M.S.M."/>
            <person name="Mascher T."/>
            <person name="Medema M.H."/>
            <person name="Devos D.P."/>
            <person name="Kaster A.-K."/>
            <person name="Ovreas L."/>
            <person name="Rohde M."/>
            <person name="Galperin M.Y."/>
            <person name="Jogler C."/>
        </authorList>
    </citation>
    <scope>NUCLEOTIDE SEQUENCE [LARGE SCALE GENOMIC DNA]</scope>
    <source>
        <strain evidence="9 10">Pan189</strain>
    </source>
</reference>
<dbReference type="AlphaFoldDB" id="A0A517R204"/>
<evidence type="ECO:0000313" key="9">
    <source>
        <dbReference type="EMBL" id="QDT37910.1"/>
    </source>
</evidence>
<dbReference type="Proteomes" id="UP000317318">
    <property type="component" value="Chromosome"/>
</dbReference>
<proteinExistence type="predicted"/>
<dbReference type="PANTHER" id="PTHR30619:SF1">
    <property type="entry name" value="RECOMBINATION PROTEIN 2"/>
    <property type="match status" value="1"/>
</dbReference>
<dbReference type="InterPro" id="IPR004477">
    <property type="entry name" value="ComEC_N"/>
</dbReference>
<keyword evidence="4 7" id="KW-1133">Transmembrane helix</keyword>
<sequence length="873" mass="94461">MASGQRARSETDLKVGRRQASRFTVALPTDPPSTAFRDIKQPRSVSSTSEQSIENVAISPIRRPAVAICIACATGIAFDRFVSPELRVWLVAGFVFVVMASILRLNSFRRAATLGVLLLMVTVGGALSHWHGSIRGPGAIAAALGDEPRLMKFEGVVVSRPIVDRRRARGIRAAWPLVDRTLFEVRIESLSDQQRRRPTSGVVRLYVSGHCTDIEVGRRVTCSGWLAKPPEWSNPGDRDLARDLRFEGIDGFCFVDHPDLVKPSGRFSSANHISLMVRSLFGEISQRISTAFRSDLSPRNAMVADALFLGRRENMDEGLRDQFIEAGVLHLLAISGLHVGIFWGGVALICRLLRLSSPLKIIVPVVAVFGYAAITEFPPSLARAALFVGLLSATRLCGRGPDTLNLLFTTAGALMVWRPSILFDVGAQLSFLSVIGIRCAVSTIEPLRRIAGGKFSYAPLQAMSATVGAMLFSGPLVVYRFGMFAPAALLLNLIVVPLVVVPLWLGYCLMVSVIALPGMSGPIAFLLDQSLTLFLMLIDGFSATGVRALRLPAPPTPVLVLLYASLLSGALLWERVAIRRRIVFGCVTAATLLSIGTLFAPVDQRLRVTFLDVGHGTSILIESPGGTTALYDCGCLSSDRRAAEVAGRAVRQSSASLLDLLMVSHADVDHFNGVPRLLRRYGAATIATTPHMLRSEQPAATQLISRIIEDRIPLNAVSAGDGIDLGDGCRLQILAPFGEEQFQTDNEASLVVRIDYADRRILLTGDIEGDGLRRLIEQLSDDKTLTSRCDVLMAPHHGGRDSNVPDLATAVRPSVVVMSSASDDPLVRIQQNYPDARCIGTSQGAVRIAIDRSGKMTVEQKGRELLSVESDES</sequence>
<keyword evidence="3 7" id="KW-0812">Transmembrane</keyword>
<dbReference type="GO" id="GO:0005886">
    <property type="term" value="C:plasma membrane"/>
    <property type="evidence" value="ECO:0007669"/>
    <property type="project" value="UniProtKB-SubCell"/>
</dbReference>
<feature type="transmembrane region" description="Helical" evidence="7">
    <location>
        <begin position="88"/>
        <end position="105"/>
    </location>
</feature>
<evidence type="ECO:0000256" key="1">
    <source>
        <dbReference type="ARBA" id="ARBA00004651"/>
    </source>
</evidence>
<protein>
    <submittedName>
        <fullName evidence="9">ComEC family competence protein</fullName>
    </submittedName>
</protein>